<evidence type="ECO:0000313" key="2">
    <source>
        <dbReference type="EMBL" id="MFB2934966.1"/>
    </source>
</evidence>
<organism evidence="2 3">
    <name type="scientific">Floridaenema fluviatile BLCC-F154</name>
    <dbReference type="NCBI Taxonomy" id="3153640"/>
    <lineage>
        <taxon>Bacteria</taxon>
        <taxon>Bacillati</taxon>
        <taxon>Cyanobacteriota</taxon>
        <taxon>Cyanophyceae</taxon>
        <taxon>Oscillatoriophycideae</taxon>
        <taxon>Aerosakkonematales</taxon>
        <taxon>Aerosakkonemataceae</taxon>
        <taxon>Floridanema</taxon>
        <taxon>Floridanema fluviatile</taxon>
    </lineage>
</organism>
<dbReference type="EMBL" id="JBHFNS010000029">
    <property type="protein sequence ID" value="MFB2934966.1"/>
    <property type="molecule type" value="Genomic_DNA"/>
</dbReference>
<comment type="caution">
    <text evidence="2">The sequence shown here is derived from an EMBL/GenBank/DDBJ whole genome shotgun (WGS) entry which is preliminary data.</text>
</comment>
<sequence>MSEPEYNLDSTVYPVSRKMSSIPKAGILLSDLPDYLDSLFQEIQAIKKRQDNLEKRQDNLEWTLANENANLKDENISLQQTGIYLPD</sequence>
<keyword evidence="3" id="KW-1185">Reference proteome</keyword>
<gene>
    <name evidence="2" type="ORF">ACE1B6_06780</name>
</gene>
<evidence type="ECO:0000256" key="1">
    <source>
        <dbReference type="SAM" id="Coils"/>
    </source>
</evidence>
<name>A0ABV4Y8X8_9CYAN</name>
<feature type="coiled-coil region" evidence="1">
    <location>
        <begin position="36"/>
        <end position="70"/>
    </location>
</feature>
<proteinExistence type="predicted"/>
<dbReference type="RefSeq" id="WP_413256490.1">
    <property type="nucleotide sequence ID" value="NZ_JBHFNS010000029.1"/>
</dbReference>
<evidence type="ECO:0000313" key="3">
    <source>
        <dbReference type="Proteomes" id="UP001576776"/>
    </source>
</evidence>
<accession>A0ABV4Y8X8</accession>
<protein>
    <submittedName>
        <fullName evidence="2">Uncharacterized protein</fullName>
    </submittedName>
</protein>
<reference evidence="2 3" key="1">
    <citation type="submission" date="2024-09" db="EMBL/GenBank/DDBJ databases">
        <title>Floridaenema gen nov. (Aerosakkonemataceae, Aerosakkonematales ord. nov., Cyanobacteria) from benthic tropical and subtropical fresh waters, with the description of four new species.</title>
        <authorList>
            <person name="Moretto J.A."/>
            <person name="Berthold D.E."/>
            <person name="Lefler F.W."/>
            <person name="Huang I.-S."/>
            <person name="Laughinghouse H. IV."/>
        </authorList>
    </citation>
    <scope>NUCLEOTIDE SEQUENCE [LARGE SCALE GENOMIC DNA]</scope>
    <source>
        <strain evidence="2 3">BLCC-F154</strain>
    </source>
</reference>
<keyword evidence="1" id="KW-0175">Coiled coil</keyword>
<dbReference type="Proteomes" id="UP001576776">
    <property type="component" value="Unassembled WGS sequence"/>
</dbReference>